<dbReference type="SMART" id="SM00382">
    <property type="entry name" value="AAA"/>
    <property type="match status" value="2"/>
</dbReference>
<dbReference type="SUPFAM" id="SSF52540">
    <property type="entry name" value="P-loop containing nucleoside triphosphate hydrolases"/>
    <property type="match status" value="2"/>
</dbReference>
<protein>
    <recommendedName>
        <fullName evidence="5">ABC transporter domain-containing protein</fullName>
    </recommendedName>
</protein>
<dbReference type="Proteomes" id="UP001359559">
    <property type="component" value="Unassembled WGS sequence"/>
</dbReference>
<gene>
    <name evidence="6" type="ORF">RJT34_13272</name>
</gene>
<dbReference type="Pfam" id="PF00005">
    <property type="entry name" value="ABC_tran"/>
    <property type="match status" value="2"/>
</dbReference>
<feature type="region of interest" description="Disordered" evidence="4">
    <location>
        <begin position="32"/>
        <end position="135"/>
    </location>
</feature>
<dbReference type="GO" id="GO:0005524">
    <property type="term" value="F:ATP binding"/>
    <property type="evidence" value="ECO:0007669"/>
    <property type="project" value="UniProtKB-KW"/>
</dbReference>
<evidence type="ECO:0000313" key="7">
    <source>
        <dbReference type="Proteomes" id="UP001359559"/>
    </source>
</evidence>
<dbReference type="PANTHER" id="PTHR19211:SF14">
    <property type="entry name" value="ATP-BINDING CASSETTE SUB-FAMILY F MEMBER 1"/>
    <property type="match status" value="1"/>
</dbReference>
<name>A0AAN9JQC3_CLITE</name>
<dbReference type="Gene3D" id="3.40.50.300">
    <property type="entry name" value="P-loop containing nucleotide triphosphate hydrolases"/>
    <property type="match status" value="2"/>
</dbReference>
<dbReference type="InterPro" id="IPR003593">
    <property type="entry name" value="AAA+_ATPase"/>
</dbReference>
<dbReference type="PROSITE" id="PS00211">
    <property type="entry name" value="ABC_TRANSPORTER_1"/>
    <property type="match status" value="1"/>
</dbReference>
<dbReference type="CDD" id="cd03221">
    <property type="entry name" value="ABCF_EF-3"/>
    <property type="match status" value="2"/>
</dbReference>
<evidence type="ECO:0000313" key="6">
    <source>
        <dbReference type="EMBL" id="KAK7302384.1"/>
    </source>
</evidence>
<dbReference type="InterPro" id="IPR027417">
    <property type="entry name" value="P-loop_NTPase"/>
</dbReference>
<dbReference type="FunFam" id="3.40.50.300:FF:001124">
    <property type="entry name" value="ABC transporter F family member 4"/>
    <property type="match status" value="1"/>
</dbReference>
<dbReference type="PROSITE" id="PS50893">
    <property type="entry name" value="ABC_TRANSPORTER_2"/>
    <property type="match status" value="2"/>
</dbReference>
<organism evidence="6 7">
    <name type="scientific">Clitoria ternatea</name>
    <name type="common">Butterfly pea</name>
    <dbReference type="NCBI Taxonomy" id="43366"/>
    <lineage>
        <taxon>Eukaryota</taxon>
        <taxon>Viridiplantae</taxon>
        <taxon>Streptophyta</taxon>
        <taxon>Embryophyta</taxon>
        <taxon>Tracheophyta</taxon>
        <taxon>Spermatophyta</taxon>
        <taxon>Magnoliopsida</taxon>
        <taxon>eudicotyledons</taxon>
        <taxon>Gunneridae</taxon>
        <taxon>Pentapetalae</taxon>
        <taxon>rosids</taxon>
        <taxon>fabids</taxon>
        <taxon>Fabales</taxon>
        <taxon>Fabaceae</taxon>
        <taxon>Papilionoideae</taxon>
        <taxon>50 kb inversion clade</taxon>
        <taxon>NPAAA clade</taxon>
        <taxon>indigoferoid/millettioid clade</taxon>
        <taxon>Phaseoleae</taxon>
        <taxon>Clitoria</taxon>
    </lineage>
</organism>
<dbReference type="PANTHER" id="PTHR19211">
    <property type="entry name" value="ATP-BINDING TRANSPORT PROTEIN-RELATED"/>
    <property type="match status" value="1"/>
</dbReference>
<evidence type="ECO:0000256" key="3">
    <source>
        <dbReference type="ARBA" id="ARBA00022840"/>
    </source>
</evidence>
<evidence type="ECO:0000256" key="2">
    <source>
        <dbReference type="ARBA" id="ARBA00022741"/>
    </source>
</evidence>
<dbReference type="InterPro" id="IPR017871">
    <property type="entry name" value="ABC_transporter-like_CS"/>
</dbReference>
<keyword evidence="1" id="KW-0677">Repeat</keyword>
<evidence type="ECO:0000259" key="5">
    <source>
        <dbReference type="PROSITE" id="PS50893"/>
    </source>
</evidence>
<dbReference type="AlphaFoldDB" id="A0AAN9JQC3"/>
<keyword evidence="7" id="KW-1185">Reference proteome</keyword>
<evidence type="ECO:0000256" key="1">
    <source>
        <dbReference type="ARBA" id="ARBA00022737"/>
    </source>
</evidence>
<proteinExistence type="predicted"/>
<reference evidence="6 7" key="1">
    <citation type="submission" date="2024-01" db="EMBL/GenBank/DDBJ databases">
        <title>The genomes of 5 underutilized Papilionoideae crops provide insights into root nodulation and disease resistance.</title>
        <authorList>
            <person name="Yuan L."/>
        </authorList>
    </citation>
    <scope>NUCLEOTIDE SEQUENCE [LARGE SCALE GENOMIC DNA]</scope>
    <source>
        <strain evidence="6">LY-2023</strain>
        <tissue evidence="6">Leaf</tissue>
    </source>
</reference>
<feature type="region of interest" description="Disordered" evidence="4">
    <location>
        <begin position="289"/>
        <end position="308"/>
    </location>
</feature>
<keyword evidence="3" id="KW-0067">ATP-binding</keyword>
<dbReference type="InterPro" id="IPR003439">
    <property type="entry name" value="ABC_transporter-like_ATP-bd"/>
</dbReference>
<dbReference type="GO" id="GO:0016887">
    <property type="term" value="F:ATP hydrolysis activity"/>
    <property type="evidence" value="ECO:0007669"/>
    <property type="project" value="InterPro"/>
</dbReference>
<accession>A0AAN9JQC3</accession>
<feature type="compositionally biased region" description="Low complexity" evidence="4">
    <location>
        <begin position="78"/>
        <end position="89"/>
    </location>
</feature>
<dbReference type="NCBIfam" id="NF000355">
    <property type="entry name" value="ribo_prot_ABC_F"/>
    <property type="match status" value="1"/>
</dbReference>
<keyword evidence="2" id="KW-0547">Nucleotide-binding</keyword>
<feature type="region of interest" description="Disordered" evidence="4">
    <location>
        <begin position="461"/>
        <end position="504"/>
    </location>
</feature>
<feature type="compositionally biased region" description="Acidic residues" evidence="4">
    <location>
        <begin position="99"/>
        <end position="111"/>
    </location>
</feature>
<feature type="compositionally biased region" description="Basic and acidic residues" evidence="4">
    <location>
        <begin position="49"/>
        <end position="59"/>
    </location>
</feature>
<evidence type="ECO:0000256" key="4">
    <source>
        <dbReference type="SAM" id="MobiDB-lite"/>
    </source>
</evidence>
<sequence length="754" mass="84378">MIKILVAETLTSSRLFPTVFSLVLQPNQFSTMGRKKTEDTGPSVKAKASSKDASKKEKFSVSAILASMDEKPDKPKKVSSSNKPKPKASTYTDGIDLPPSDDEDDEDLLEEEQQKNKASKRSSQQQRPDLKPLEVSIAEKELKKREKKDLLAAYTVQQAKKEALKDDHDAFTVVIGSRASVLDGEDDADANVKDITIENFCVSARGKELLKNASVKISHGKRYGLVGPNGMGKSTLLKLLAWRKIPVPKNIDVLLVEQEVVGDDKSALEAVVSANDELVRIRQEVAHLQNSTSEGSVDKDNNDEEDDTGEKLAELYEQLQLMGSDAAEAQASKILAGLGFTKNMQGRPTKSFSGGWRMRISLARALFVQPTLLLLDEPTNHLDLRAVLWLEEYLCRWKKTLVVVSHDRDFLNTVCTEIIHLHDLKLHFYRGNFDDFESGYEQRRKEMNKKYEIYDKQLKAARRSGSRAQQEKVKDRAKFAAAKEASKSKGKGKVDEDDTPPEVPQKWRDYSVEFHFPEPTELTPPLLQLIEVSFSYPNREDFRLSDVDVGIDMGTRVAIVGPNGAGKSTLLNLLAGDLVPSEGEVRRSQKLRIGRYSQHFVDLLTMDETPVQYLLRLHPDQEGLSKQEAVRAKLGKFGLPSHNHLTPIVKLSGGQKARVVFTSISMSKPHILLLDEPTNHLDMQSIDALADALDEFTGGVVLVSHDSRLISRVCEDEERSQIWVVEDGTVKTFPGTFEDYKEDLLREIKAEVDD</sequence>
<dbReference type="EMBL" id="JAYKXN010000003">
    <property type="protein sequence ID" value="KAK7302384.1"/>
    <property type="molecule type" value="Genomic_DNA"/>
</dbReference>
<dbReference type="FunFam" id="3.40.50.300:FF:000792">
    <property type="entry name" value="ABC transporter F family member 4"/>
    <property type="match status" value="1"/>
</dbReference>
<feature type="domain" description="ABC transporter" evidence="5">
    <location>
        <begin position="527"/>
        <end position="752"/>
    </location>
</feature>
<dbReference type="InterPro" id="IPR050611">
    <property type="entry name" value="ABCF"/>
</dbReference>
<feature type="compositionally biased region" description="Basic and acidic residues" evidence="4">
    <location>
        <begin position="469"/>
        <end position="478"/>
    </location>
</feature>
<comment type="caution">
    <text evidence="6">The sequence shown here is derived from an EMBL/GenBank/DDBJ whole genome shotgun (WGS) entry which is preliminary data.</text>
</comment>
<feature type="domain" description="ABC transporter" evidence="5">
    <location>
        <begin position="195"/>
        <end position="455"/>
    </location>
</feature>